<dbReference type="GO" id="GO:0016020">
    <property type="term" value="C:membrane"/>
    <property type="evidence" value="ECO:0007669"/>
    <property type="project" value="UniProtKB-SubCell"/>
</dbReference>
<evidence type="ECO:0000313" key="8">
    <source>
        <dbReference type="Proteomes" id="UP000007264"/>
    </source>
</evidence>
<organism evidence="7 8">
    <name type="scientific">Coccomyxa subellipsoidea (strain C-169)</name>
    <name type="common">Green microalga</name>
    <dbReference type="NCBI Taxonomy" id="574566"/>
    <lineage>
        <taxon>Eukaryota</taxon>
        <taxon>Viridiplantae</taxon>
        <taxon>Chlorophyta</taxon>
        <taxon>core chlorophytes</taxon>
        <taxon>Trebouxiophyceae</taxon>
        <taxon>Trebouxiophyceae incertae sedis</taxon>
        <taxon>Coccomyxaceae</taxon>
        <taxon>Coccomyxa</taxon>
        <taxon>Coccomyxa subellipsoidea</taxon>
    </lineage>
</organism>
<reference evidence="7 8" key="1">
    <citation type="journal article" date="2012" name="Genome Biol.">
        <title>The genome of the polar eukaryotic microalga coccomyxa subellipsoidea reveals traits of cold adaptation.</title>
        <authorList>
            <person name="Blanc G."/>
            <person name="Agarkova I."/>
            <person name="Grimwood J."/>
            <person name="Kuo A."/>
            <person name="Brueggeman A."/>
            <person name="Dunigan D."/>
            <person name="Gurnon J."/>
            <person name="Ladunga I."/>
            <person name="Lindquist E."/>
            <person name="Lucas S."/>
            <person name="Pangilinan J."/>
            <person name="Proschold T."/>
            <person name="Salamov A."/>
            <person name="Schmutz J."/>
            <person name="Weeks D."/>
            <person name="Yamada T."/>
            <person name="Claverie J.M."/>
            <person name="Grigoriev I."/>
            <person name="Van Etten J."/>
            <person name="Lomsadze A."/>
            <person name="Borodovsky M."/>
        </authorList>
    </citation>
    <scope>NUCLEOTIDE SEQUENCE [LARGE SCALE GENOMIC DNA]</scope>
    <source>
        <strain evidence="7 8">C-169</strain>
    </source>
</reference>
<keyword evidence="6" id="KW-0732">Signal</keyword>
<evidence type="ECO:0000256" key="4">
    <source>
        <dbReference type="ARBA" id="ARBA00023136"/>
    </source>
</evidence>
<dbReference type="AlphaFoldDB" id="I0Z8D3"/>
<dbReference type="Proteomes" id="UP000007264">
    <property type="component" value="Unassembled WGS sequence"/>
</dbReference>
<dbReference type="PANTHER" id="PTHR31042">
    <property type="entry name" value="CORE-2/I-BRANCHING BETA-1,6-N-ACETYLGLUCOSAMINYLTRANSFERASE FAMILY PROTEIN-RELATED"/>
    <property type="match status" value="1"/>
</dbReference>
<proteinExistence type="predicted"/>
<evidence type="ECO:0000256" key="2">
    <source>
        <dbReference type="ARBA" id="ARBA00022676"/>
    </source>
</evidence>
<evidence type="ECO:0000256" key="3">
    <source>
        <dbReference type="ARBA" id="ARBA00022679"/>
    </source>
</evidence>
<name>I0Z8D3_COCSC</name>
<accession>I0Z8D3</accession>
<protein>
    <recommendedName>
        <fullName evidence="9">Glycosyl transferase</fullName>
    </recommendedName>
</protein>
<keyword evidence="8" id="KW-1185">Reference proteome</keyword>
<evidence type="ECO:0000313" key="7">
    <source>
        <dbReference type="EMBL" id="EIE26902.1"/>
    </source>
</evidence>
<evidence type="ECO:0008006" key="9">
    <source>
        <dbReference type="Google" id="ProtNLM"/>
    </source>
</evidence>
<comment type="caution">
    <text evidence="7">The sequence shown here is derived from an EMBL/GenBank/DDBJ whole genome shotgun (WGS) entry which is preliminary data.</text>
</comment>
<feature type="chain" id="PRO_5003637613" description="Glycosyl transferase" evidence="6">
    <location>
        <begin position="20"/>
        <end position="387"/>
    </location>
</feature>
<dbReference type="KEGG" id="csl:COCSUDRAFT_64713"/>
<keyword evidence="2" id="KW-0328">Glycosyltransferase</keyword>
<dbReference type="RefSeq" id="XP_005651446.1">
    <property type="nucleotide sequence ID" value="XM_005651389.1"/>
</dbReference>
<dbReference type="eggNOG" id="ENOG502QPPD">
    <property type="taxonomic scope" value="Eukaryota"/>
</dbReference>
<evidence type="ECO:0000256" key="5">
    <source>
        <dbReference type="ARBA" id="ARBA00023180"/>
    </source>
</evidence>
<sequence>MGSVFLIALAFVAWQGGMSFRGVGRGVRGPTAARMPLAFGRYKTLYEGPDSDSYSNSKPAPAGPLVAPKQALEGASRWSSALLRVMPPFSSWMPPEAVQKVLAPSGAQQSAQRYSFPDALPKVALLFLTRQWLPYEPVWRAFLSSVPPLGKGLHQGWQHLFSLHVHLPPNHFFNTDSIFTGTEVEERVAVEWGQWSVVEAELVLLRAALLDPRNQRFVLLSETCVPLYPAAVVWAQLIGEPRSRLDACANTADPNDAASRMDYRWSDKMEGPRLKKEHWRKSAQWFALTAEHAQLVTTENNAAKAFREHCWVDSANINAGWAPKSFCVADEHYMPTLLASLGRQNETDCTGLLTSVWWERREWSGICGGPGGGGGGCCRGAEAQIIE</sequence>
<dbReference type="EMBL" id="AGSI01000002">
    <property type="protein sequence ID" value="EIE26902.1"/>
    <property type="molecule type" value="Genomic_DNA"/>
</dbReference>
<dbReference type="InterPro" id="IPR003406">
    <property type="entry name" value="Glyco_trans_14"/>
</dbReference>
<gene>
    <name evidence="7" type="ORF">COCSUDRAFT_64713</name>
</gene>
<evidence type="ECO:0000256" key="1">
    <source>
        <dbReference type="ARBA" id="ARBA00004606"/>
    </source>
</evidence>
<keyword evidence="4" id="KW-0472">Membrane</keyword>
<dbReference type="GO" id="GO:0016757">
    <property type="term" value="F:glycosyltransferase activity"/>
    <property type="evidence" value="ECO:0007669"/>
    <property type="project" value="UniProtKB-KW"/>
</dbReference>
<dbReference type="Pfam" id="PF02485">
    <property type="entry name" value="Branch"/>
    <property type="match status" value="1"/>
</dbReference>
<dbReference type="OrthoDB" id="191334at2759"/>
<keyword evidence="3" id="KW-0808">Transferase</keyword>
<evidence type="ECO:0000256" key="6">
    <source>
        <dbReference type="SAM" id="SignalP"/>
    </source>
</evidence>
<dbReference type="PANTHER" id="PTHR31042:SF150">
    <property type="entry name" value="OS06G0661900 PROTEIN"/>
    <property type="match status" value="1"/>
</dbReference>
<keyword evidence="5" id="KW-0325">Glycoprotein</keyword>
<feature type="signal peptide" evidence="6">
    <location>
        <begin position="1"/>
        <end position="19"/>
    </location>
</feature>
<comment type="subcellular location">
    <subcellularLocation>
        <location evidence="1">Membrane</location>
        <topology evidence="1">Single-pass type II membrane protein</topology>
    </subcellularLocation>
</comment>
<dbReference type="InterPro" id="IPR044174">
    <property type="entry name" value="BC10-like"/>
</dbReference>
<dbReference type="GeneID" id="17044911"/>